<dbReference type="Proteomes" id="UP000298642">
    <property type="component" value="Chromosome"/>
</dbReference>
<name>A0A4D7AN86_9FIRM</name>
<dbReference type="KEGG" id="obj:EIO64_07035"/>
<dbReference type="EMBL" id="CP034413">
    <property type="protein sequence ID" value="QCI59008.1"/>
    <property type="molecule type" value="Genomic_DNA"/>
</dbReference>
<accession>A0A4D7AN86</accession>
<dbReference type="AlphaFoldDB" id="A0A4D7AN86"/>
<protein>
    <submittedName>
        <fullName evidence="1">Uncharacterized protein</fullName>
    </submittedName>
</protein>
<dbReference type="RefSeq" id="WP_119311634.1">
    <property type="nucleotide sequence ID" value="NZ_CP034413.3"/>
</dbReference>
<keyword evidence="2" id="KW-1185">Reference proteome</keyword>
<evidence type="ECO:0000313" key="1">
    <source>
        <dbReference type="EMBL" id="QCI59008.1"/>
    </source>
</evidence>
<evidence type="ECO:0000313" key="2">
    <source>
        <dbReference type="Proteomes" id="UP000298642"/>
    </source>
</evidence>
<sequence length="80" mass="9062">MNETYKWLYDYYALPLMKVGKQADALKERIVSHGSPADALFLWDRLEDLCLLWGTESFAIGLQLGLRLMAGQRADGLLIS</sequence>
<organism evidence="1 2">
    <name type="scientific">Dysosmobacter welbionis</name>
    <dbReference type="NCBI Taxonomy" id="2093857"/>
    <lineage>
        <taxon>Bacteria</taxon>
        <taxon>Bacillati</taxon>
        <taxon>Bacillota</taxon>
        <taxon>Clostridia</taxon>
        <taxon>Eubacteriales</taxon>
        <taxon>Oscillospiraceae</taxon>
        <taxon>Dysosmobacter</taxon>
    </lineage>
</organism>
<dbReference type="GeneID" id="89523410"/>
<gene>
    <name evidence="1" type="ORF">EIO64_07035</name>
</gene>
<proteinExistence type="predicted"/>
<reference evidence="2" key="1">
    <citation type="submission" date="2018-12" db="EMBL/GenBank/DDBJ databases">
        <title>Dusodibacter welbiota gen. nov., sp. nov., isolated from human faeces and emended description of the Oscillibacter genus.</title>
        <authorList>
            <person name="Le Roy T."/>
            <person name="Van der Smissen P."/>
            <person name="Delzenne N."/>
            <person name="Muccioli G."/>
            <person name="Collet J.F."/>
            <person name="Cani P.D."/>
        </authorList>
    </citation>
    <scope>NUCLEOTIDE SEQUENCE [LARGE SCALE GENOMIC DNA]</scope>
    <source>
        <strain evidence="2">J115</strain>
    </source>
</reference>